<gene>
    <name evidence="1" type="ordered locus">Fnod_0235</name>
</gene>
<reference evidence="1 2" key="2">
    <citation type="journal article" date="2009" name="Proc. Natl. Acad. Sci. U.S.A.">
        <title>On the chimeric nature, thermophilic origin, and phylogenetic placement of the Thermotogales.</title>
        <authorList>
            <person name="Zhaxybayeva O."/>
            <person name="Swithers K.S."/>
            <person name="Lapierre P."/>
            <person name="Fournier G.P."/>
            <person name="Bickhart D.M."/>
            <person name="DeBoy R.T."/>
            <person name="Nelson K.E."/>
            <person name="Nesbo C.L."/>
            <person name="Doolittle W.F."/>
            <person name="Gogarten J.P."/>
            <person name="Noll K.M."/>
        </authorList>
    </citation>
    <scope>NUCLEOTIDE SEQUENCE [LARGE SCALE GENOMIC DNA]</scope>
    <source>
        <strain evidence="2">ATCC 35602 / DSM 5306 / Rt17-B1</strain>
    </source>
</reference>
<protein>
    <recommendedName>
        <fullName evidence="3">DUF3187 family protein</fullName>
    </recommendedName>
</protein>
<evidence type="ECO:0000313" key="1">
    <source>
        <dbReference type="EMBL" id="ABS60102.1"/>
    </source>
</evidence>
<dbReference type="OrthoDB" id="46190at2"/>
<dbReference type="HOGENOM" id="CLU_1056663_0_0_0"/>
<sequence>MRRKPILVIFATAFVILTSLVFADSKSSDFVLSIIPQHKEGFFVEFTSVGVSFGNSEVSTQPLFDVLGIFNLRYRYYVSPLFVSSIETYFFDPLFISKTYMGEPYDESSQVYILFNRSYIHGNMIVRPVIIKPYAELLTILVGNYNFSEYAGSTISRGFLSMGTLLSKNIELFGTLESGMALTIWTSSTVSQEEWNTFLDELRQKTLYITFRTGLDWYYDNYSGLEIGYRVILYGNDSPLKLVQGFTITDWIYNIVSSINASS</sequence>
<name>A7HJL9_FERNB</name>
<evidence type="ECO:0000313" key="2">
    <source>
        <dbReference type="Proteomes" id="UP000002415"/>
    </source>
</evidence>
<dbReference type="RefSeq" id="WP_011993424.1">
    <property type="nucleotide sequence ID" value="NC_009718.1"/>
</dbReference>
<dbReference type="KEGG" id="fno:Fnod_0235"/>
<dbReference type="eggNOG" id="ENOG5034BG2">
    <property type="taxonomic scope" value="Bacteria"/>
</dbReference>
<dbReference type="AlphaFoldDB" id="A7HJL9"/>
<evidence type="ECO:0008006" key="3">
    <source>
        <dbReference type="Google" id="ProtNLM"/>
    </source>
</evidence>
<dbReference type="EMBL" id="CP000771">
    <property type="protein sequence ID" value="ABS60102.1"/>
    <property type="molecule type" value="Genomic_DNA"/>
</dbReference>
<proteinExistence type="predicted"/>
<organism evidence="1 2">
    <name type="scientific">Fervidobacterium nodosum (strain ATCC 35602 / DSM 5306 / Rt17-B1)</name>
    <dbReference type="NCBI Taxonomy" id="381764"/>
    <lineage>
        <taxon>Bacteria</taxon>
        <taxon>Thermotogati</taxon>
        <taxon>Thermotogota</taxon>
        <taxon>Thermotogae</taxon>
        <taxon>Thermotogales</taxon>
        <taxon>Fervidobacteriaceae</taxon>
        <taxon>Fervidobacterium</taxon>
    </lineage>
</organism>
<accession>A7HJL9</accession>
<dbReference type="Proteomes" id="UP000002415">
    <property type="component" value="Chromosome"/>
</dbReference>
<keyword evidence="2" id="KW-1185">Reference proteome</keyword>
<reference evidence="1 2" key="1">
    <citation type="submission" date="2007-07" db="EMBL/GenBank/DDBJ databases">
        <title>Complete sequence of Fervidobacterium nodosum Rt17-B1.</title>
        <authorList>
            <consortium name="US DOE Joint Genome Institute"/>
            <person name="Copeland A."/>
            <person name="Lucas S."/>
            <person name="Lapidus A."/>
            <person name="Barry K."/>
            <person name="Glavina del Rio T."/>
            <person name="Dalin E."/>
            <person name="Tice H."/>
            <person name="Pitluck S."/>
            <person name="Saunders E."/>
            <person name="Brettin T."/>
            <person name="Bruce D."/>
            <person name="Detter J.C."/>
            <person name="Han C."/>
            <person name="Schmutz J."/>
            <person name="Larimer F."/>
            <person name="Land M."/>
            <person name="Hauser L."/>
            <person name="Kyrpides N."/>
            <person name="Mikhailova N."/>
            <person name="Nelson K."/>
            <person name="Gogarten J.P."/>
            <person name="Noll K."/>
            <person name="Richardson P."/>
        </authorList>
    </citation>
    <scope>NUCLEOTIDE SEQUENCE [LARGE SCALE GENOMIC DNA]</scope>
    <source>
        <strain evidence="2">ATCC 35602 / DSM 5306 / Rt17-B1</strain>
    </source>
</reference>